<feature type="compositionally biased region" description="Pro residues" evidence="6">
    <location>
        <begin position="1"/>
        <end position="10"/>
    </location>
</feature>
<keyword evidence="2" id="KW-1003">Cell membrane</keyword>
<feature type="compositionally biased region" description="Low complexity" evidence="6">
    <location>
        <begin position="161"/>
        <end position="170"/>
    </location>
</feature>
<dbReference type="InterPro" id="IPR018929">
    <property type="entry name" value="DUF2510"/>
</dbReference>
<name>A0ABW2GI20_9ACTN</name>
<keyword evidence="4 7" id="KW-1133">Transmembrane helix</keyword>
<feature type="compositionally biased region" description="Low complexity" evidence="6">
    <location>
        <begin position="179"/>
        <end position="202"/>
    </location>
</feature>
<evidence type="ECO:0000256" key="3">
    <source>
        <dbReference type="ARBA" id="ARBA00022692"/>
    </source>
</evidence>
<reference evidence="11" key="1">
    <citation type="journal article" date="2019" name="Int. J. Syst. Evol. Microbiol.">
        <title>The Global Catalogue of Microorganisms (GCM) 10K type strain sequencing project: providing services to taxonomists for standard genome sequencing and annotation.</title>
        <authorList>
            <consortium name="The Broad Institute Genomics Platform"/>
            <consortium name="The Broad Institute Genome Sequencing Center for Infectious Disease"/>
            <person name="Wu L."/>
            <person name="Ma J."/>
        </authorList>
    </citation>
    <scope>NUCLEOTIDE SEQUENCE [LARGE SCALE GENOMIC DNA]</scope>
    <source>
        <strain evidence="11">CGMCC 1.13681</strain>
    </source>
</reference>
<gene>
    <name evidence="10" type="ORF">ACFQLX_10030</name>
</gene>
<evidence type="ECO:0000256" key="6">
    <source>
        <dbReference type="SAM" id="MobiDB-lite"/>
    </source>
</evidence>
<organism evidence="10 11">
    <name type="scientific">Streptomyces polyrhachis</name>
    <dbReference type="NCBI Taxonomy" id="1282885"/>
    <lineage>
        <taxon>Bacteria</taxon>
        <taxon>Bacillati</taxon>
        <taxon>Actinomycetota</taxon>
        <taxon>Actinomycetes</taxon>
        <taxon>Kitasatosporales</taxon>
        <taxon>Streptomycetaceae</taxon>
        <taxon>Streptomyces</taxon>
    </lineage>
</organism>
<evidence type="ECO:0000313" key="10">
    <source>
        <dbReference type="EMBL" id="MFC7218502.1"/>
    </source>
</evidence>
<dbReference type="InterPro" id="IPR010432">
    <property type="entry name" value="RDD"/>
</dbReference>
<evidence type="ECO:0000256" key="2">
    <source>
        <dbReference type="ARBA" id="ARBA00022475"/>
    </source>
</evidence>
<comment type="subcellular location">
    <subcellularLocation>
        <location evidence="1">Cell membrane</location>
        <topology evidence="1">Multi-pass membrane protein</topology>
    </subcellularLocation>
</comment>
<feature type="compositionally biased region" description="Low complexity" evidence="6">
    <location>
        <begin position="214"/>
        <end position="226"/>
    </location>
</feature>
<feature type="transmembrane region" description="Helical" evidence="7">
    <location>
        <begin position="310"/>
        <end position="336"/>
    </location>
</feature>
<dbReference type="PANTHER" id="PTHR36115:SF4">
    <property type="entry name" value="MEMBRANE PROTEIN"/>
    <property type="match status" value="1"/>
</dbReference>
<feature type="compositionally biased region" description="Low complexity" evidence="6">
    <location>
        <begin position="11"/>
        <end position="21"/>
    </location>
</feature>
<evidence type="ECO:0000256" key="1">
    <source>
        <dbReference type="ARBA" id="ARBA00004651"/>
    </source>
</evidence>
<sequence length="415" mass="43384">MSAPTPPARPITPVAPVTPTGPGVPGPGYYPDPSIPGYIRYWNGAAWVPGTSRPLPEGGLPPVAAVPPPGHAAALAPSVAGPPPPAAPVAEETGPVFFDELPTGEQPAAWQPIPTQQDAPAVRQTESGGVRILNRADRGLAPAPAQPQAEPKPQPDEARTPDPAAPARPATRPRESRTAKAAAEAAAVAADLAARSAQPAPERATERRRPTPSPAQAPAGDQAQPPAQAPLPAVPPQAGERPVTERGAKRPARPRPAAPAPLGARLAARLIDLVVTAALSLPLALPLALRSAEHLDRKIEAARDSGRTVHVWLIDGTTGPYLALFATVLLLFGLLYEALPTATWGRTLGKKLCGLRVVDVRTQRPPSLTAAGKRWLTMFLTCLPLVGLAGLLRGLYDRPRRQCWHDRAAGTYVAR</sequence>
<comment type="caution">
    <text evidence="10">The sequence shown here is derived from an EMBL/GenBank/DDBJ whole genome shotgun (WGS) entry which is preliminary data.</text>
</comment>
<protein>
    <submittedName>
        <fullName evidence="10">RDD family protein</fullName>
    </submittedName>
</protein>
<feature type="compositionally biased region" description="Low complexity" evidence="6">
    <location>
        <begin position="141"/>
        <end position="151"/>
    </location>
</feature>
<dbReference type="EMBL" id="JBHSZO010000012">
    <property type="protein sequence ID" value="MFC7218502.1"/>
    <property type="molecule type" value="Genomic_DNA"/>
</dbReference>
<feature type="region of interest" description="Disordered" evidence="6">
    <location>
        <begin position="97"/>
        <end position="125"/>
    </location>
</feature>
<evidence type="ECO:0000256" key="5">
    <source>
        <dbReference type="ARBA" id="ARBA00023136"/>
    </source>
</evidence>
<dbReference type="Pfam" id="PF10708">
    <property type="entry name" value="DUF2510"/>
    <property type="match status" value="1"/>
</dbReference>
<keyword evidence="3 7" id="KW-0812">Transmembrane</keyword>
<proteinExistence type="predicted"/>
<evidence type="ECO:0000256" key="4">
    <source>
        <dbReference type="ARBA" id="ARBA00022989"/>
    </source>
</evidence>
<keyword evidence="5 7" id="KW-0472">Membrane</keyword>
<dbReference type="Pfam" id="PF06271">
    <property type="entry name" value="RDD"/>
    <property type="match status" value="1"/>
</dbReference>
<accession>A0ABW2GI20</accession>
<evidence type="ECO:0000259" key="9">
    <source>
        <dbReference type="Pfam" id="PF10708"/>
    </source>
</evidence>
<feature type="domain" description="DUF2510" evidence="9">
    <location>
        <begin position="27"/>
        <end position="56"/>
    </location>
</feature>
<evidence type="ECO:0000259" key="8">
    <source>
        <dbReference type="Pfam" id="PF06271"/>
    </source>
</evidence>
<feature type="region of interest" description="Disordered" evidence="6">
    <location>
        <begin position="1"/>
        <end position="29"/>
    </location>
</feature>
<dbReference type="InterPro" id="IPR051791">
    <property type="entry name" value="Pra-immunoreactive"/>
</dbReference>
<feature type="transmembrane region" description="Helical" evidence="7">
    <location>
        <begin position="375"/>
        <end position="396"/>
    </location>
</feature>
<keyword evidence="11" id="KW-1185">Reference proteome</keyword>
<dbReference type="RefSeq" id="WP_386413865.1">
    <property type="nucleotide sequence ID" value="NZ_JBHSZO010000012.1"/>
</dbReference>
<feature type="region of interest" description="Disordered" evidence="6">
    <location>
        <begin position="138"/>
        <end position="260"/>
    </location>
</feature>
<evidence type="ECO:0000313" key="11">
    <source>
        <dbReference type="Proteomes" id="UP001596413"/>
    </source>
</evidence>
<dbReference type="PANTHER" id="PTHR36115">
    <property type="entry name" value="PROLINE-RICH ANTIGEN HOMOLOG-RELATED"/>
    <property type="match status" value="1"/>
</dbReference>
<feature type="domain" description="RDD" evidence="8">
    <location>
        <begin position="260"/>
        <end position="410"/>
    </location>
</feature>
<feature type="transmembrane region" description="Helical" evidence="7">
    <location>
        <begin position="266"/>
        <end position="289"/>
    </location>
</feature>
<dbReference type="Proteomes" id="UP001596413">
    <property type="component" value="Unassembled WGS sequence"/>
</dbReference>
<evidence type="ECO:0000256" key="7">
    <source>
        <dbReference type="SAM" id="Phobius"/>
    </source>
</evidence>